<dbReference type="InterPro" id="IPR017900">
    <property type="entry name" value="4Fe4S_Fe_S_CS"/>
</dbReference>
<dbReference type="GO" id="GO:0016020">
    <property type="term" value="C:membrane"/>
    <property type="evidence" value="ECO:0007669"/>
    <property type="project" value="InterPro"/>
</dbReference>
<protein>
    <submittedName>
        <fullName evidence="9">NADH dehydrogenase</fullName>
    </submittedName>
</protein>
<evidence type="ECO:0000313" key="10">
    <source>
        <dbReference type="Proteomes" id="UP000095743"/>
    </source>
</evidence>
<dbReference type="InterPro" id="IPR011538">
    <property type="entry name" value="Nuo51_FMN-bd"/>
</dbReference>
<keyword evidence="3" id="KW-0479">Metal-binding</keyword>
<sequence>MGKNLISLIEHAGIVGAGGAGFPTHVKMNAKVEYIIVNGAECEPLLRVDQQLMAEKSFEILSALDAVIKNTCAQKGYIALKKKYHEAVTSLEEAITAFNNMEIFQLGNFYPAGDEQVTVYEVLNRIVPEGGIPLDVGVIVINVETLLNVYNAIKGAPVTEKYLTVTGAVKNPLTLKVPVGISIAEAIELAGGATVQNYKVIDGGPMMGKIVDDIQKTVSKTTKGLIILPEGHPLLRSKEKNMNTMLRMAKTACMHCSLCTEVCPRNLLGHRLHPDKLIRLASYSSTCEKETSVTEAFLCCECALCEYACVMDLQPWKLHILLKSQMHTMGMKNPHKCKPQAVHPYRQYKQFPVTKLIARLGLEKYDVKAPLREGNSEEFNQVKIPLKQHIGIKADPIVSLGERVQKGQEIGTIGEGKLGARIHASISGVIEKIDDYYIVIKGMNAIETR</sequence>
<dbReference type="PANTHER" id="PTHR43034:SF2">
    <property type="entry name" value="ION-TRANSLOCATING OXIDOREDUCTASE COMPLEX SUBUNIT C"/>
    <property type="match status" value="1"/>
</dbReference>
<dbReference type="InterPro" id="IPR017054">
    <property type="entry name" value="PduS"/>
</dbReference>
<dbReference type="Proteomes" id="UP000095743">
    <property type="component" value="Chromosome"/>
</dbReference>
<evidence type="ECO:0000256" key="3">
    <source>
        <dbReference type="ARBA" id="ARBA00022723"/>
    </source>
</evidence>
<dbReference type="InterPro" id="IPR010208">
    <property type="entry name" value="Ion_transpt_RnfC/RsxC"/>
</dbReference>
<evidence type="ECO:0000256" key="4">
    <source>
        <dbReference type="ARBA" id="ARBA00022737"/>
    </source>
</evidence>
<dbReference type="InterPro" id="IPR019554">
    <property type="entry name" value="Soluble_ligand-bd"/>
</dbReference>
<dbReference type="KEGG" id="gfe:Gferi_26080"/>
<dbReference type="PROSITE" id="PS00198">
    <property type="entry name" value="4FE4S_FER_1"/>
    <property type="match status" value="1"/>
</dbReference>
<feature type="domain" description="4Fe-4S ferredoxin-type" evidence="8">
    <location>
        <begin position="244"/>
        <end position="275"/>
    </location>
</feature>
<evidence type="ECO:0000313" key="9">
    <source>
        <dbReference type="EMBL" id="AOT72721.1"/>
    </source>
</evidence>
<dbReference type="Gene3D" id="3.40.50.11540">
    <property type="entry name" value="NADH-ubiquinone oxidoreductase 51kDa subunit"/>
    <property type="match status" value="1"/>
</dbReference>
<gene>
    <name evidence="9" type="ORF">Gferi_26080</name>
</gene>
<evidence type="ECO:0000256" key="2">
    <source>
        <dbReference type="ARBA" id="ARBA00022485"/>
    </source>
</evidence>
<dbReference type="Gene3D" id="3.10.20.600">
    <property type="match status" value="1"/>
</dbReference>
<accession>A0A1D8GP44</accession>
<dbReference type="Pfam" id="PF01512">
    <property type="entry name" value="Complex1_51K"/>
    <property type="match status" value="1"/>
</dbReference>
<reference evidence="9 10" key="1">
    <citation type="submission" date="2016-09" db="EMBL/GenBank/DDBJ databases">
        <title>Genomic analysis reveals versatility of anaerobic energy metabolism of Geosporobacter ferrireducens IRF9 of phylum Firmicutes.</title>
        <authorList>
            <person name="Kim S.-J."/>
        </authorList>
    </citation>
    <scope>NUCLEOTIDE SEQUENCE [LARGE SCALE GENOMIC DNA]</scope>
    <source>
        <strain evidence="9 10">IRF9</strain>
    </source>
</reference>
<dbReference type="Pfam" id="PF13375">
    <property type="entry name" value="RnfC_N"/>
    <property type="match status" value="1"/>
</dbReference>
<proteinExistence type="predicted"/>
<dbReference type="Pfam" id="PF13534">
    <property type="entry name" value="Fer4_17"/>
    <property type="match status" value="1"/>
</dbReference>
<keyword evidence="6" id="KW-0408">Iron</keyword>
<evidence type="ECO:0000256" key="7">
    <source>
        <dbReference type="ARBA" id="ARBA00023014"/>
    </source>
</evidence>
<dbReference type="EMBL" id="CP017269">
    <property type="protein sequence ID" value="AOT72721.1"/>
    <property type="molecule type" value="Genomic_DNA"/>
</dbReference>
<dbReference type="InterPro" id="IPR017896">
    <property type="entry name" value="4Fe4S_Fe-S-bd"/>
</dbReference>
<evidence type="ECO:0000259" key="8">
    <source>
        <dbReference type="PROSITE" id="PS51379"/>
    </source>
</evidence>
<keyword evidence="5" id="KW-0249">Electron transport</keyword>
<dbReference type="PROSITE" id="PS51379">
    <property type="entry name" value="4FE4S_FER_2"/>
    <property type="match status" value="1"/>
</dbReference>
<dbReference type="Pfam" id="PF10531">
    <property type="entry name" value="SLBB"/>
    <property type="match status" value="1"/>
</dbReference>
<dbReference type="OrthoDB" id="9767754at2"/>
<dbReference type="InterPro" id="IPR037225">
    <property type="entry name" value="Nuo51_FMN-bd_sf"/>
</dbReference>
<keyword evidence="10" id="KW-1185">Reference proteome</keyword>
<dbReference type="PANTHER" id="PTHR43034">
    <property type="entry name" value="ION-TRANSLOCATING OXIDOREDUCTASE COMPLEX SUBUNIT C"/>
    <property type="match status" value="1"/>
</dbReference>
<keyword evidence="2" id="KW-0004">4Fe-4S</keyword>
<dbReference type="SUPFAM" id="SSF46548">
    <property type="entry name" value="alpha-helical ferredoxin"/>
    <property type="match status" value="1"/>
</dbReference>
<dbReference type="STRING" id="1424294.Gferi_26080"/>
<keyword evidence="4" id="KW-0677">Repeat</keyword>
<dbReference type="SUPFAM" id="SSF142019">
    <property type="entry name" value="Nqo1 FMN-binding domain-like"/>
    <property type="match status" value="1"/>
</dbReference>
<dbReference type="SUPFAM" id="SSF142984">
    <property type="entry name" value="Nqo1 middle domain-like"/>
    <property type="match status" value="1"/>
</dbReference>
<dbReference type="GO" id="GO:0009055">
    <property type="term" value="F:electron transfer activity"/>
    <property type="evidence" value="ECO:0007669"/>
    <property type="project" value="InterPro"/>
</dbReference>
<organism evidence="9 10">
    <name type="scientific">Geosporobacter ferrireducens</name>
    <dbReference type="NCBI Taxonomy" id="1424294"/>
    <lineage>
        <taxon>Bacteria</taxon>
        <taxon>Bacillati</taxon>
        <taxon>Bacillota</taxon>
        <taxon>Clostridia</taxon>
        <taxon>Peptostreptococcales</taxon>
        <taxon>Thermotaleaceae</taxon>
        <taxon>Geosporobacter</taxon>
    </lineage>
</organism>
<dbReference type="RefSeq" id="WP_069981030.1">
    <property type="nucleotide sequence ID" value="NZ_CP017269.1"/>
</dbReference>
<name>A0A1D8GP44_9FIRM</name>
<keyword evidence="1" id="KW-0813">Transport</keyword>
<keyword evidence="7" id="KW-0411">Iron-sulfur</keyword>
<evidence type="ECO:0000256" key="5">
    <source>
        <dbReference type="ARBA" id="ARBA00022982"/>
    </source>
</evidence>
<evidence type="ECO:0000256" key="1">
    <source>
        <dbReference type="ARBA" id="ARBA00022448"/>
    </source>
</evidence>
<dbReference type="InterPro" id="IPR026902">
    <property type="entry name" value="RnfC_N"/>
</dbReference>
<dbReference type="GO" id="GO:0046872">
    <property type="term" value="F:metal ion binding"/>
    <property type="evidence" value="ECO:0007669"/>
    <property type="project" value="UniProtKB-KW"/>
</dbReference>
<dbReference type="AlphaFoldDB" id="A0A1D8GP44"/>
<dbReference type="GO" id="GO:0051539">
    <property type="term" value="F:4 iron, 4 sulfur cluster binding"/>
    <property type="evidence" value="ECO:0007669"/>
    <property type="project" value="UniProtKB-KW"/>
</dbReference>
<evidence type="ECO:0000256" key="6">
    <source>
        <dbReference type="ARBA" id="ARBA00023004"/>
    </source>
</evidence>
<dbReference type="PIRSF" id="PIRSF036408">
    <property type="entry name" value="PduS_prd"/>
    <property type="match status" value="1"/>
</dbReference>